<evidence type="ECO:0000313" key="5">
    <source>
        <dbReference type="Proteomes" id="UP000270437"/>
    </source>
</evidence>
<dbReference type="GO" id="GO:0051701">
    <property type="term" value="P:biological process involved in interaction with host"/>
    <property type="evidence" value="ECO:0007669"/>
    <property type="project" value="UniProtKB-ARBA"/>
</dbReference>
<dbReference type="SUPFAM" id="SSF51327">
    <property type="entry name" value="Head-binding domain of phage P22 tailspike protein"/>
    <property type="match status" value="1"/>
</dbReference>
<dbReference type="Gene3D" id="2.170.14.10">
    <property type="entry name" value="Phage P22 tailspike-like, N-terminal domain"/>
    <property type="match status" value="1"/>
</dbReference>
<dbReference type="EMBL" id="MK125141">
    <property type="protein sequence ID" value="AZF88789.1"/>
    <property type="molecule type" value="Genomic_DNA"/>
</dbReference>
<keyword evidence="5" id="KW-1185">Reference proteome</keyword>
<evidence type="ECO:0000259" key="3">
    <source>
        <dbReference type="Pfam" id="PF09008"/>
    </source>
</evidence>
<dbReference type="GeneID" id="55008287"/>
<evidence type="ECO:0000256" key="1">
    <source>
        <dbReference type="ARBA" id="ARBA00004328"/>
    </source>
</evidence>
<evidence type="ECO:0000256" key="2">
    <source>
        <dbReference type="ARBA" id="ARBA00022844"/>
    </source>
</evidence>
<dbReference type="InterPro" id="IPR011050">
    <property type="entry name" value="Pectin_lyase_fold/virulence"/>
</dbReference>
<dbReference type="InterPro" id="IPR009093">
    <property type="entry name" value="P22_tailspike_N"/>
</dbReference>
<keyword evidence="2" id="KW-0946">Virion</keyword>
<dbReference type="Proteomes" id="UP000270437">
    <property type="component" value="Segment"/>
</dbReference>
<dbReference type="KEGG" id="vg:55008287"/>
<protein>
    <submittedName>
        <fullName evidence="4">Tailspike colanidase</fullName>
    </submittedName>
</protein>
<evidence type="ECO:0000313" key="4">
    <source>
        <dbReference type="EMBL" id="AZF88789.1"/>
    </source>
</evidence>
<dbReference type="GO" id="GO:0019058">
    <property type="term" value="P:viral life cycle"/>
    <property type="evidence" value="ECO:0007669"/>
    <property type="project" value="UniProtKB-ARBA"/>
</dbReference>
<name>A0A3G8F5X2_9CAUD</name>
<sequence length="801" mass="87002">MERIMSDLDTLSAVSMPSVPFLRIDRFAAVADGGLYVGQPDTDPTQPENQVPVYILNEDGTLTQIEQPVKIGIAGYPVYNGQVVKVLTQPGTSLDVRDRNNVQMFYFDNLTKYDPEQMWKLLQSSTGWEFVGTTYGNVKQAIQGYITPWNFVGKPEYATETEAIQAMFDYAKANNLPIRAFNWEGTTAGIVTAENITIVGGIWNLVGNNAKFTNCVVFDGIWRRRSIWSKGTYFERCRFEQCRILHASDDVLILNSKFSGKVGGNVASIVMQGNQVEGDNNKDYFGRLRVENCEFNDISGGIFQQGGHFKITRMILRNLTFTNLDSDAIELNVVNDGSFTEGCTIENIEIYNSNATLANSNLGIGIGVAGAGPYSWDAPETNYAKNFVIRNVTAVGVRQCVHVEVGSDFVIENVNVNPDANKSIGTGLIVSGVYIAGSKNFTINGVSGTPVPSATVPITDIRMICLVPGPTDQSAQQYNTLCRDYTIRNVDAKGAWVQLWVDAYPGYGSIQPHSNHATIENVDCYRFSCFGVGTVTTLRNITCTTSDCLGDTSTGGGYNNQAGSGTLLYIFTKSVLNIDGFYSETPGEIYRKPRYMYTNVKNCNIQVDQGANFDGRVGAQLTPITKAYAPQITAHGGYGNFFPRGREFDVGDQVFVYDYGSNDPANGPGGIVALKAYVVTGFGAYYPANTGASTLRAAAAGAKRVYCALTPTGTSTGSPWLYTDTLTAGTRIKITTSVGQETVTITRAPFQPLNDNDNTDNPANTSLPIAIEFTPALQGSVAANARFTMAYPITTRPPISA</sequence>
<dbReference type="Pfam" id="PF09008">
    <property type="entry name" value="Head_binding"/>
    <property type="match status" value="1"/>
</dbReference>
<proteinExistence type="predicted"/>
<dbReference type="InterPro" id="IPR036730">
    <property type="entry name" value="P22_tailspike_N_sf"/>
</dbReference>
<accession>A0A3G8F5X2</accession>
<organism evidence="4 5">
    <name type="scientific">Salmonella phage Lumpael</name>
    <dbReference type="NCBI Taxonomy" id="2488859"/>
    <lineage>
        <taxon>Viruses</taxon>
        <taxon>Duplodnaviria</taxon>
        <taxon>Heunggongvirae</taxon>
        <taxon>Uroviricota</taxon>
        <taxon>Caudoviricetes</taxon>
        <taxon>Murrayvirus</taxon>
        <taxon>Murrayvirus lumpael</taxon>
    </lineage>
</organism>
<dbReference type="SUPFAM" id="SSF51126">
    <property type="entry name" value="Pectin lyase-like"/>
    <property type="match status" value="2"/>
</dbReference>
<dbReference type="GO" id="GO:0044423">
    <property type="term" value="C:virion component"/>
    <property type="evidence" value="ECO:0007669"/>
    <property type="project" value="UniProtKB-KW"/>
</dbReference>
<comment type="subcellular location">
    <subcellularLocation>
        <location evidence="1">Virion</location>
    </subcellularLocation>
</comment>
<reference evidence="5" key="1">
    <citation type="submission" date="2018-11" db="EMBL/GenBank/DDBJ databases">
        <authorList>
            <person name="Olsen N.S."/>
            <person name="Kot W."/>
            <person name="Hansen L.H."/>
        </authorList>
    </citation>
    <scope>NUCLEOTIDE SEQUENCE [LARGE SCALE GENOMIC DNA]</scope>
</reference>
<feature type="domain" description="Bacteriophage P22 tailspike N-terminal" evidence="3">
    <location>
        <begin position="5"/>
        <end position="117"/>
    </location>
</feature>
<dbReference type="RefSeq" id="YP_009816974.1">
    <property type="nucleotide sequence ID" value="NC_048113.1"/>
</dbReference>